<dbReference type="EMBL" id="GBRH01266264">
    <property type="protein sequence ID" value="JAD31631.1"/>
    <property type="molecule type" value="Transcribed_RNA"/>
</dbReference>
<proteinExistence type="predicted"/>
<name>A0A0A8YYK6_ARUDO</name>
<dbReference type="AlphaFoldDB" id="A0A0A8YYK6"/>
<feature type="compositionally biased region" description="Low complexity" evidence="1">
    <location>
        <begin position="112"/>
        <end position="126"/>
    </location>
</feature>
<accession>A0A0A8YYK6</accession>
<sequence length="193" mass="21215">MIGIGEPVIRTPPPNFDKLKESPVMDQGRGGGVFRQQRWSGPPPPHGQQGPRPGAPGGFQGNQHGGQGQRGGAFGFQGGYEGGAQGGQMQRGRPQIQDSRSFPQRQFPPHNPQQQQVGQNPQIQNQSPMANTAQGRHQEVSRTKVYLTLLIPMVNLSISLVDLVRTDQVPWVNSISPFRKWILQAEFLEETPL</sequence>
<feature type="compositionally biased region" description="Gly residues" evidence="1">
    <location>
        <begin position="55"/>
        <end position="86"/>
    </location>
</feature>
<evidence type="ECO:0000313" key="2">
    <source>
        <dbReference type="EMBL" id="JAD31631.1"/>
    </source>
</evidence>
<evidence type="ECO:0000256" key="1">
    <source>
        <dbReference type="SAM" id="MobiDB-lite"/>
    </source>
</evidence>
<reference evidence="2" key="2">
    <citation type="journal article" date="2015" name="Data Brief">
        <title>Shoot transcriptome of the giant reed, Arundo donax.</title>
        <authorList>
            <person name="Barrero R.A."/>
            <person name="Guerrero F.D."/>
            <person name="Moolhuijzen P."/>
            <person name="Goolsby J.A."/>
            <person name="Tidwell J."/>
            <person name="Bellgard S.E."/>
            <person name="Bellgard M.I."/>
        </authorList>
    </citation>
    <scope>NUCLEOTIDE SEQUENCE</scope>
    <source>
        <tissue evidence="2">Shoot tissue taken approximately 20 cm above the soil surface</tissue>
    </source>
</reference>
<feature type="compositionally biased region" description="Low complexity" evidence="1">
    <location>
        <begin position="87"/>
        <end position="97"/>
    </location>
</feature>
<reference evidence="2" key="1">
    <citation type="submission" date="2014-09" db="EMBL/GenBank/DDBJ databases">
        <authorList>
            <person name="Magalhaes I.L.F."/>
            <person name="Oliveira U."/>
            <person name="Santos F.R."/>
            <person name="Vidigal T.H.D.A."/>
            <person name="Brescovit A.D."/>
            <person name="Santos A.J."/>
        </authorList>
    </citation>
    <scope>NUCLEOTIDE SEQUENCE</scope>
    <source>
        <tissue evidence="2">Shoot tissue taken approximately 20 cm above the soil surface</tissue>
    </source>
</reference>
<feature type="region of interest" description="Disordered" evidence="1">
    <location>
        <begin position="1"/>
        <end position="137"/>
    </location>
</feature>
<protein>
    <submittedName>
        <fullName evidence="2">Uncharacterized protein</fullName>
    </submittedName>
</protein>
<organism evidence="2">
    <name type="scientific">Arundo donax</name>
    <name type="common">Giant reed</name>
    <name type="synonym">Donax arundinaceus</name>
    <dbReference type="NCBI Taxonomy" id="35708"/>
    <lineage>
        <taxon>Eukaryota</taxon>
        <taxon>Viridiplantae</taxon>
        <taxon>Streptophyta</taxon>
        <taxon>Embryophyta</taxon>
        <taxon>Tracheophyta</taxon>
        <taxon>Spermatophyta</taxon>
        <taxon>Magnoliopsida</taxon>
        <taxon>Liliopsida</taxon>
        <taxon>Poales</taxon>
        <taxon>Poaceae</taxon>
        <taxon>PACMAD clade</taxon>
        <taxon>Arundinoideae</taxon>
        <taxon>Arundineae</taxon>
        <taxon>Arundo</taxon>
    </lineage>
</organism>